<evidence type="ECO:0000313" key="7">
    <source>
        <dbReference type="EMBL" id="MET1489088.1"/>
    </source>
</evidence>
<keyword evidence="3 5" id="KW-0063">Aspartyl esterase</keyword>
<comment type="pathway">
    <text evidence="5">Glycan metabolism; pectin degradation; 2-dehydro-3-deoxy-D-gluconate from pectin: step 1/5.</text>
</comment>
<dbReference type="Gene3D" id="2.160.20.10">
    <property type="entry name" value="Single-stranded right-handed beta-helix, Pectin lyase-like"/>
    <property type="match status" value="1"/>
</dbReference>
<evidence type="ECO:0000256" key="2">
    <source>
        <dbReference type="ARBA" id="ARBA00022801"/>
    </source>
</evidence>
<comment type="similarity">
    <text evidence="1">Belongs to the pectinesterase family.</text>
</comment>
<dbReference type="PANTHER" id="PTHR31321:SF57">
    <property type="entry name" value="PECTINESTERASE 53-RELATED"/>
    <property type="match status" value="1"/>
</dbReference>
<gene>
    <name evidence="7" type="ORF">ABVT11_04570</name>
</gene>
<evidence type="ECO:0000256" key="5">
    <source>
        <dbReference type="RuleBase" id="RU000589"/>
    </source>
</evidence>
<keyword evidence="8" id="KW-1185">Reference proteome</keyword>
<dbReference type="SUPFAM" id="SSF51126">
    <property type="entry name" value="Pectin lyase-like"/>
    <property type="match status" value="1"/>
</dbReference>
<evidence type="ECO:0000256" key="4">
    <source>
        <dbReference type="PROSITE-ProRule" id="PRU10040"/>
    </source>
</evidence>
<dbReference type="Proteomes" id="UP001548590">
    <property type="component" value="Unassembled WGS sequence"/>
</dbReference>
<dbReference type="Pfam" id="PF01095">
    <property type="entry name" value="Pectinesterase"/>
    <property type="match status" value="1"/>
</dbReference>
<evidence type="ECO:0000313" key="8">
    <source>
        <dbReference type="Proteomes" id="UP001548590"/>
    </source>
</evidence>
<dbReference type="RefSeq" id="WP_345924686.1">
    <property type="nucleotide sequence ID" value="NZ_JBDIVF010000001.1"/>
</dbReference>
<reference evidence="7 8" key="1">
    <citation type="submission" date="2024-07" db="EMBL/GenBank/DDBJ databases">
        <title>Uliginosibacterium paludis KCTC:42655.</title>
        <authorList>
            <person name="Kim M.K."/>
        </authorList>
    </citation>
    <scope>NUCLEOTIDE SEQUENCE [LARGE SCALE GENOMIC DNA]</scope>
    <source>
        <strain evidence="7 8">KCTC 42655</strain>
    </source>
</reference>
<organism evidence="7 8">
    <name type="scientific">Uliginosibacterium paludis</name>
    <dbReference type="NCBI Taxonomy" id="1615952"/>
    <lineage>
        <taxon>Bacteria</taxon>
        <taxon>Pseudomonadati</taxon>
        <taxon>Pseudomonadota</taxon>
        <taxon>Betaproteobacteria</taxon>
        <taxon>Rhodocyclales</taxon>
        <taxon>Zoogloeaceae</taxon>
        <taxon>Uliginosibacterium</taxon>
    </lineage>
</organism>
<dbReference type="InterPro" id="IPR011050">
    <property type="entry name" value="Pectin_lyase_fold/virulence"/>
</dbReference>
<feature type="active site" evidence="4">
    <location>
        <position position="259"/>
    </location>
</feature>
<feature type="domain" description="Pectinesterase catalytic" evidence="6">
    <location>
        <begin position="82"/>
        <end position="328"/>
    </location>
</feature>
<feature type="signal peptide" evidence="5">
    <location>
        <begin position="1"/>
        <end position="27"/>
    </location>
</feature>
<sequence length="409" mass="42423">MQSMLGLAVLSTLLVAGCATSGGSAPAASTATRPQLSASQAAEHTPAAYFARSGSVDALKADAWDPVANGIGDVKGFKPAFTVAADGSGTHKSVQEALDAAVAKGGTERLYILVKPGTYRGQTCLKGGAPVTLYGLDDDAGKVVIVDNKSNGTPKDKAVTLNACEGRSGADSYGTSGSSSFLAYADGFQAKNLTFSNDFDEQSAQRGLQAVAITTRGDKLIFENVRFLGNQDTLQVSSPSVGVIARSYFSNVYIEGDVDYVFGRGIAVFDKAEFKSVARERAEGSGYVFAPSHAQLYPYGFLAMNSKFTSDGKLAAGSASLGRAWDDSSGAFKAADGKTYLPNGMTVIRNSVIGTHINAVSPWSGAASTNRAFSADKPVTIQFGNPKVDTEFPANRLYESGNSGPGAAK</sequence>
<accession>A0ABV2CMF8</accession>
<keyword evidence="5" id="KW-0732">Signal</keyword>
<dbReference type="PANTHER" id="PTHR31321">
    <property type="entry name" value="ACYL-COA THIOESTER HYDROLASE YBHC-RELATED"/>
    <property type="match status" value="1"/>
</dbReference>
<evidence type="ECO:0000259" key="6">
    <source>
        <dbReference type="Pfam" id="PF01095"/>
    </source>
</evidence>
<dbReference type="PROSITE" id="PS00503">
    <property type="entry name" value="PECTINESTERASE_2"/>
    <property type="match status" value="1"/>
</dbReference>
<feature type="chain" id="PRO_5045003972" description="Pectinesterase" evidence="5">
    <location>
        <begin position="28"/>
        <end position="409"/>
    </location>
</feature>
<comment type="caution">
    <text evidence="7">The sequence shown here is derived from an EMBL/GenBank/DDBJ whole genome shotgun (WGS) entry which is preliminary data.</text>
</comment>
<proteinExistence type="inferred from homology"/>
<name>A0ABV2CMF8_9RHOO</name>
<evidence type="ECO:0000256" key="1">
    <source>
        <dbReference type="ARBA" id="ARBA00008891"/>
    </source>
</evidence>
<dbReference type="InterPro" id="IPR012334">
    <property type="entry name" value="Pectin_lyas_fold"/>
</dbReference>
<dbReference type="EMBL" id="JBEWLZ010000002">
    <property type="protein sequence ID" value="MET1489088.1"/>
    <property type="molecule type" value="Genomic_DNA"/>
</dbReference>
<dbReference type="InterPro" id="IPR033131">
    <property type="entry name" value="Pectinesterase_Asp_AS"/>
</dbReference>
<dbReference type="EC" id="3.1.1.11" evidence="5"/>
<evidence type="ECO:0000256" key="3">
    <source>
        <dbReference type="ARBA" id="ARBA00023085"/>
    </source>
</evidence>
<comment type="catalytic activity">
    <reaction evidence="5">
        <text>[(1-&gt;4)-alpha-D-galacturonosyl methyl ester](n) + n H2O = [(1-&gt;4)-alpha-D-galacturonosyl](n) + n methanol + n H(+)</text>
        <dbReference type="Rhea" id="RHEA:22380"/>
        <dbReference type="Rhea" id="RHEA-COMP:14570"/>
        <dbReference type="Rhea" id="RHEA-COMP:14573"/>
        <dbReference type="ChEBI" id="CHEBI:15377"/>
        <dbReference type="ChEBI" id="CHEBI:15378"/>
        <dbReference type="ChEBI" id="CHEBI:17790"/>
        <dbReference type="ChEBI" id="CHEBI:140522"/>
        <dbReference type="ChEBI" id="CHEBI:140523"/>
        <dbReference type="EC" id="3.1.1.11"/>
    </reaction>
</comment>
<dbReference type="InterPro" id="IPR000070">
    <property type="entry name" value="Pectinesterase_cat"/>
</dbReference>
<keyword evidence="2 5" id="KW-0378">Hydrolase</keyword>
<protein>
    <recommendedName>
        <fullName evidence="5">Pectinesterase</fullName>
        <ecNumber evidence="5">3.1.1.11</ecNumber>
    </recommendedName>
</protein>